<evidence type="ECO:0000256" key="6">
    <source>
        <dbReference type="ARBA" id="ARBA00022679"/>
    </source>
</evidence>
<reference evidence="14 15" key="1">
    <citation type="journal article" date="2023" name="Sci. Data">
        <title>Genome assembly of the Korean intertidal mud-creeper Batillaria attramentaria.</title>
        <authorList>
            <person name="Patra A.K."/>
            <person name="Ho P.T."/>
            <person name="Jun S."/>
            <person name="Lee S.J."/>
            <person name="Kim Y."/>
            <person name="Won Y.J."/>
        </authorList>
    </citation>
    <scope>NUCLEOTIDE SEQUENCE [LARGE SCALE GENOMIC DNA]</scope>
    <source>
        <strain evidence="14">Wonlab-2016</strain>
    </source>
</reference>
<evidence type="ECO:0000256" key="11">
    <source>
        <dbReference type="ARBA" id="ARBA00023136"/>
    </source>
</evidence>
<name>A0ABD0KNW0_9CAEN</name>
<evidence type="ECO:0000256" key="5">
    <source>
        <dbReference type="ARBA" id="ARBA00022676"/>
    </source>
</evidence>
<evidence type="ECO:0000313" key="15">
    <source>
        <dbReference type="Proteomes" id="UP001519460"/>
    </source>
</evidence>
<dbReference type="Gene3D" id="3.90.550.50">
    <property type="match status" value="1"/>
</dbReference>
<dbReference type="PANTHER" id="PTHR23033:SF14">
    <property type="entry name" value="GLYCOPROTEIN-N-ACETYLGALACTOSAMINE 3-BETA-GALACTOSYLTRANSFERASE 1-RELATED"/>
    <property type="match status" value="1"/>
</dbReference>
<evidence type="ECO:0000256" key="2">
    <source>
        <dbReference type="ARBA" id="ARBA00004922"/>
    </source>
</evidence>
<comment type="similarity">
    <text evidence="3">Belongs to the glycosyltransferase 31 family. Beta3-Gal-T subfamily.</text>
</comment>
<evidence type="ECO:0000256" key="12">
    <source>
        <dbReference type="SAM" id="Phobius"/>
    </source>
</evidence>
<keyword evidence="8" id="KW-0547">Nucleotide-binding</keyword>
<keyword evidence="5" id="KW-0328">Glycosyltransferase</keyword>
<sequence length="344" mass="39147">MGRVVKILSLYAAITLSSAALYVYIISSGKTHDFRESAVQSVSLEKKAAKDNLDPEPDTEQHTWHDTLSIDDSVARELSTQTRVLCWVPARASDITKSIRAVNETWVRRCDGHLFFVETKQPAWDIVSVGVDGAKRLAEKMYAATVYIYKHHLDQYDWFYRADDNTYAIMENLRLLLSKYDPNQPVYLGQLYQVHTPHGYMTGGGGYVISREALRVLIEEGFQKNKCPPVEGHGDDIHIAKCLHAVGVKRHYSLDKFGRETFHQQSAQEVIAGTEPTRIMKKFAHFPQHVGRNCCSELTISLHQVDPDQMLVLDHLLYRTSVYGRVQDPAKLKDLFQNKTIPMP</sequence>
<evidence type="ECO:0000259" key="13">
    <source>
        <dbReference type="Pfam" id="PF02434"/>
    </source>
</evidence>
<accession>A0ABD0KNW0</accession>
<evidence type="ECO:0000256" key="10">
    <source>
        <dbReference type="ARBA" id="ARBA00022989"/>
    </source>
</evidence>
<evidence type="ECO:0000256" key="3">
    <source>
        <dbReference type="ARBA" id="ARBA00006462"/>
    </source>
</evidence>
<evidence type="ECO:0000256" key="1">
    <source>
        <dbReference type="ARBA" id="ARBA00004606"/>
    </source>
</evidence>
<keyword evidence="9" id="KW-0735">Signal-anchor</keyword>
<evidence type="ECO:0000256" key="9">
    <source>
        <dbReference type="ARBA" id="ARBA00022968"/>
    </source>
</evidence>
<dbReference type="Proteomes" id="UP001519460">
    <property type="component" value="Unassembled WGS sequence"/>
</dbReference>
<keyword evidence="7 12" id="KW-0812">Transmembrane</keyword>
<keyword evidence="10 12" id="KW-1133">Transmembrane helix</keyword>
<comment type="subcellular location">
    <subcellularLocation>
        <location evidence="1">Membrane</location>
        <topology evidence="1">Single-pass type II membrane protein</topology>
    </subcellularLocation>
</comment>
<dbReference type="Pfam" id="PF02434">
    <property type="entry name" value="Fringe"/>
    <property type="match status" value="1"/>
</dbReference>
<organism evidence="14 15">
    <name type="scientific">Batillaria attramentaria</name>
    <dbReference type="NCBI Taxonomy" id="370345"/>
    <lineage>
        <taxon>Eukaryota</taxon>
        <taxon>Metazoa</taxon>
        <taxon>Spiralia</taxon>
        <taxon>Lophotrochozoa</taxon>
        <taxon>Mollusca</taxon>
        <taxon>Gastropoda</taxon>
        <taxon>Caenogastropoda</taxon>
        <taxon>Sorbeoconcha</taxon>
        <taxon>Cerithioidea</taxon>
        <taxon>Batillariidae</taxon>
        <taxon>Batillaria</taxon>
    </lineage>
</organism>
<feature type="domain" description="Fringe-like glycosyltransferase" evidence="13">
    <location>
        <begin position="99"/>
        <end position="253"/>
    </location>
</feature>
<dbReference type="EMBL" id="JACVVK020000145">
    <property type="protein sequence ID" value="KAK7488882.1"/>
    <property type="molecule type" value="Genomic_DNA"/>
</dbReference>
<evidence type="ECO:0000256" key="7">
    <source>
        <dbReference type="ARBA" id="ARBA00022692"/>
    </source>
</evidence>
<proteinExistence type="inferred from homology"/>
<evidence type="ECO:0000313" key="14">
    <source>
        <dbReference type="EMBL" id="KAK7488882.1"/>
    </source>
</evidence>
<keyword evidence="11 12" id="KW-0472">Membrane</keyword>
<dbReference type="PANTHER" id="PTHR23033">
    <property type="entry name" value="BETA1,3-GALACTOSYLTRANSFERASE"/>
    <property type="match status" value="1"/>
</dbReference>
<gene>
    <name evidence="14" type="ORF">BaRGS_00019839</name>
</gene>
<protein>
    <recommendedName>
        <fullName evidence="4">N-acetylgalactosaminide beta-1,3-galactosyltransferase</fullName>
        <ecNumber evidence="4">2.4.1.122</ecNumber>
    </recommendedName>
</protein>
<feature type="transmembrane region" description="Helical" evidence="12">
    <location>
        <begin position="7"/>
        <end position="25"/>
    </location>
</feature>
<dbReference type="InterPro" id="IPR026050">
    <property type="entry name" value="C1GALT1/C1GALT1_chp1"/>
</dbReference>
<comment type="caution">
    <text evidence="14">The sequence shown here is derived from an EMBL/GenBank/DDBJ whole genome shotgun (WGS) entry which is preliminary data.</text>
</comment>
<dbReference type="GO" id="GO:0016020">
    <property type="term" value="C:membrane"/>
    <property type="evidence" value="ECO:0007669"/>
    <property type="project" value="UniProtKB-SubCell"/>
</dbReference>
<dbReference type="InterPro" id="IPR003378">
    <property type="entry name" value="Fringe-like_glycosylTrfase"/>
</dbReference>
<dbReference type="GO" id="GO:0000166">
    <property type="term" value="F:nucleotide binding"/>
    <property type="evidence" value="ECO:0007669"/>
    <property type="project" value="UniProtKB-KW"/>
</dbReference>
<evidence type="ECO:0000256" key="8">
    <source>
        <dbReference type="ARBA" id="ARBA00022741"/>
    </source>
</evidence>
<keyword evidence="6" id="KW-0808">Transferase</keyword>
<dbReference type="EC" id="2.4.1.122" evidence="4"/>
<evidence type="ECO:0000256" key="4">
    <source>
        <dbReference type="ARBA" id="ARBA00012557"/>
    </source>
</evidence>
<dbReference type="AlphaFoldDB" id="A0ABD0KNW0"/>
<dbReference type="GO" id="GO:0016263">
    <property type="term" value="F:glycoprotein-N-acetylgalactosamine 3-beta-galactosyltransferase activity"/>
    <property type="evidence" value="ECO:0007669"/>
    <property type="project" value="UniProtKB-EC"/>
</dbReference>
<comment type="pathway">
    <text evidence="2">Protein modification; protein glycosylation.</text>
</comment>
<keyword evidence="15" id="KW-1185">Reference proteome</keyword>